<name>A0ABU5K491_9BACI</name>
<dbReference type="InterPro" id="IPR016181">
    <property type="entry name" value="Acyl_CoA_acyltransferase"/>
</dbReference>
<dbReference type="PROSITE" id="PS51186">
    <property type="entry name" value="GNAT"/>
    <property type="match status" value="1"/>
</dbReference>
<dbReference type="InterPro" id="IPR000182">
    <property type="entry name" value="GNAT_dom"/>
</dbReference>
<organism evidence="2 3">
    <name type="scientific">Bacillus bingmayongensis</name>
    <dbReference type="NCBI Taxonomy" id="1150157"/>
    <lineage>
        <taxon>Bacteria</taxon>
        <taxon>Bacillati</taxon>
        <taxon>Bacillota</taxon>
        <taxon>Bacilli</taxon>
        <taxon>Bacillales</taxon>
        <taxon>Bacillaceae</taxon>
        <taxon>Bacillus</taxon>
    </lineage>
</organism>
<evidence type="ECO:0000313" key="3">
    <source>
        <dbReference type="Proteomes" id="UP001291930"/>
    </source>
</evidence>
<dbReference type="PANTHER" id="PTHR43415">
    <property type="entry name" value="SPERMIDINE N(1)-ACETYLTRANSFERASE"/>
    <property type="match status" value="1"/>
</dbReference>
<accession>A0ABU5K491</accession>
<reference evidence="3" key="1">
    <citation type="submission" date="2023-11" db="EMBL/GenBank/DDBJ databases">
        <title>Genome Sequence of Bacillus pseudomycoides stain BUPM19.</title>
        <authorList>
            <person name="Farhat A."/>
        </authorList>
    </citation>
    <scope>NUCLEOTIDE SEQUENCE [LARGE SCALE GENOMIC DNA]</scope>
    <source>
        <strain evidence="3">BUPM19</strain>
    </source>
</reference>
<sequence length="171" mass="20000">MEIDENTKEISLRALKLEDYDVVLNWNKDERFCEANGWQKNRDKDELLQWWNHCVSKKRNDFIRFGIEFNNRLIGYADLAEIKNNSAEIGIAIGDSELWGMGIGTQTVNLLINPAVKELRITIFYGETHETNLRSRKMLEKLGFTEVSHIGSEIYLDKEVKLIQYKLCLEE</sequence>
<proteinExistence type="predicted"/>
<dbReference type="EMBL" id="JAXOVW010000178">
    <property type="protein sequence ID" value="MDZ5610559.1"/>
    <property type="molecule type" value="Genomic_DNA"/>
</dbReference>
<gene>
    <name evidence="2" type="ORF">U2I54_26995</name>
</gene>
<evidence type="ECO:0000259" key="1">
    <source>
        <dbReference type="PROSITE" id="PS51186"/>
    </source>
</evidence>
<protein>
    <submittedName>
        <fullName evidence="2">GNAT family N-acetyltransferase</fullName>
    </submittedName>
</protein>
<evidence type="ECO:0000313" key="2">
    <source>
        <dbReference type="EMBL" id="MDZ5610559.1"/>
    </source>
</evidence>
<dbReference type="Pfam" id="PF13302">
    <property type="entry name" value="Acetyltransf_3"/>
    <property type="match status" value="1"/>
</dbReference>
<dbReference type="PANTHER" id="PTHR43415:SF3">
    <property type="entry name" value="GNAT-FAMILY ACETYLTRANSFERASE"/>
    <property type="match status" value="1"/>
</dbReference>
<dbReference type="Proteomes" id="UP001291930">
    <property type="component" value="Unassembled WGS sequence"/>
</dbReference>
<comment type="caution">
    <text evidence="2">The sequence shown here is derived from an EMBL/GenBank/DDBJ whole genome shotgun (WGS) entry which is preliminary data.</text>
</comment>
<keyword evidence="3" id="KW-1185">Reference proteome</keyword>
<dbReference type="Gene3D" id="3.40.630.30">
    <property type="match status" value="1"/>
</dbReference>
<dbReference type="RefSeq" id="WP_374219749.1">
    <property type="nucleotide sequence ID" value="NZ_JAXOVW010000178.1"/>
</dbReference>
<dbReference type="SUPFAM" id="SSF55729">
    <property type="entry name" value="Acyl-CoA N-acyltransferases (Nat)"/>
    <property type="match status" value="1"/>
</dbReference>
<feature type="domain" description="N-acetyltransferase" evidence="1">
    <location>
        <begin position="10"/>
        <end position="167"/>
    </location>
</feature>